<evidence type="ECO:0000256" key="3">
    <source>
        <dbReference type="PIRNR" id="PIRNR005067"/>
    </source>
</evidence>
<evidence type="ECO:0000313" key="6">
    <source>
        <dbReference type="EMBL" id="OOQ85276.1"/>
    </source>
</evidence>
<dbReference type="CDD" id="cd21155">
    <property type="entry name" value="PUA_MCTS-1-like"/>
    <property type="match status" value="1"/>
</dbReference>
<reference evidence="8" key="3">
    <citation type="submission" date="2015-09" db="EMBL/GenBank/DDBJ databases">
        <authorList>
            <person name="Fill T.P."/>
            <person name="Baretta J.F."/>
            <person name="de Almeida L.G."/>
            <person name="Rocha M."/>
            <person name="de Souza D.H."/>
            <person name="Malavazi I."/>
            <person name="Cerdeira L.T."/>
            <person name="Hong H."/>
            <person name="Samborskyy M."/>
            <person name="de Vasconcelos A.T."/>
            <person name="Leadlay P."/>
            <person name="Rodrigues-Filho E."/>
        </authorList>
    </citation>
    <scope>NUCLEOTIDE SEQUENCE [LARGE SCALE GENOMIC DNA]</scope>
    <source>
        <strain evidence="8">LaBioMMi 136</strain>
    </source>
</reference>
<evidence type="ECO:0000256" key="2">
    <source>
        <dbReference type="ARBA" id="ARBA00022490"/>
    </source>
</evidence>
<evidence type="ECO:0000313" key="8">
    <source>
        <dbReference type="Proteomes" id="UP000190744"/>
    </source>
</evidence>
<dbReference type="InterPro" id="IPR015947">
    <property type="entry name" value="PUA-like_sf"/>
</dbReference>
<dbReference type="SUPFAM" id="SSF88697">
    <property type="entry name" value="PUA domain-like"/>
    <property type="match status" value="1"/>
</dbReference>
<proteinExistence type="inferred from homology"/>
<dbReference type="Gene3D" id="3.10.400.20">
    <property type="match status" value="1"/>
</dbReference>
<dbReference type="STRING" id="104259.A0A0F7TUH0"/>
<accession>A0A0F7TUH0</accession>
<evidence type="ECO:0000313" key="7">
    <source>
        <dbReference type="Proteomes" id="UP000042958"/>
    </source>
</evidence>
<dbReference type="PANTHER" id="PTHR22798">
    <property type="entry name" value="MCT-1 PROTEIN"/>
    <property type="match status" value="1"/>
</dbReference>
<dbReference type="InterPro" id="IPR002478">
    <property type="entry name" value="PUA"/>
</dbReference>
<reference evidence="5" key="1">
    <citation type="submission" date="2014-11" db="EMBL/GenBank/DDBJ databases">
        <authorList>
            <person name="Zhu J."/>
            <person name="Qi W."/>
            <person name="Song R."/>
        </authorList>
    </citation>
    <scope>NUCLEOTIDE SEQUENCE [LARGE SCALE GENOMIC DNA]</scope>
</reference>
<dbReference type="Proteomes" id="UP000190744">
    <property type="component" value="Unassembled WGS sequence"/>
</dbReference>
<comment type="similarity">
    <text evidence="3">Belongs to the TMA20 family.</text>
</comment>
<dbReference type="PROSITE" id="PS50890">
    <property type="entry name" value="PUA"/>
    <property type="match status" value="1"/>
</dbReference>
<keyword evidence="7" id="KW-1185">Reference proteome</keyword>
<comment type="function">
    <text evidence="3">Involved in translation.</text>
</comment>
<reference evidence="6" key="4">
    <citation type="submission" date="2015-09" db="EMBL/GenBank/DDBJ databases">
        <authorList>
            <person name="Jackson K.R."/>
            <person name="Lunt B.L."/>
            <person name="Fisher J.N.B."/>
            <person name="Gardner A.V."/>
            <person name="Bailey M.E."/>
            <person name="Deus L.M."/>
            <person name="Earl A.S."/>
            <person name="Gibby P.D."/>
            <person name="Hartmann K.A."/>
            <person name="Liu J.E."/>
            <person name="Manci A.M."/>
            <person name="Nielsen D.A."/>
            <person name="Solomon M.B."/>
            <person name="Breakwell D.P."/>
            <person name="Burnett S.H."/>
            <person name="Grose J.H."/>
        </authorList>
    </citation>
    <scope>NUCLEOTIDE SEQUENCE [LARGE SCALE GENOMIC DNA]</scope>
    <source>
        <strain evidence="6">LaBioMMi 136</strain>
    </source>
</reference>
<dbReference type="GO" id="GO:0005737">
    <property type="term" value="C:cytoplasm"/>
    <property type="evidence" value="ECO:0007669"/>
    <property type="project" value="UniProtKB-SubCell"/>
</dbReference>
<keyword evidence="2 3" id="KW-0963">Cytoplasm</keyword>
<sequence length="181" mass="19838">MFKKEIPSSNRSKVKSSAARALRQKLLETYPGFEPYIEEIMPKKASLEAVKLPERATLYTIDSKPLFFQRFDDPPIPHLRLIHAFPTALPTIQIDRGAIRFVLSGATLMAPGLTSPGGRLPDAEHALEAGQVVAVKAEGKEEVCLVGALKVGTEEMKSKGKGVVMDEGHYLGDGLWNLQLD</sequence>
<dbReference type="GO" id="GO:0003723">
    <property type="term" value="F:RNA binding"/>
    <property type="evidence" value="ECO:0007669"/>
    <property type="project" value="InterPro"/>
</dbReference>
<dbReference type="Proteomes" id="UP000042958">
    <property type="component" value="Unassembled WGS sequence"/>
</dbReference>
<evidence type="ECO:0000259" key="4">
    <source>
        <dbReference type="SMART" id="SM00359"/>
    </source>
</evidence>
<organism evidence="5 7">
    <name type="scientific">Penicillium brasilianum</name>
    <dbReference type="NCBI Taxonomy" id="104259"/>
    <lineage>
        <taxon>Eukaryota</taxon>
        <taxon>Fungi</taxon>
        <taxon>Dikarya</taxon>
        <taxon>Ascomycota</taxon>
        <taxon>Pezizomycotina</taxon>
        <taxon>Eurotiomycetes</taxon>
        <taxon>Eurotiomycetidae</taxon>
        <taxon>Eurotiales</taxon>
        <taxon>Aspergillaceae</taxon>
        <taxon>Penicillium</taxon>
    </lineage>
</organism>
<dbReference type="CDD" id="cd11609">
    <property type="entry name" value="MCT1_N"/>
    <property type="match status" value="1"/>
</dbReference>
<dbReference type="InterPro" id="IPR016437">
    <property type="entry name" value="MCT-1/Tma20"/>
</dbReference>
<protein>
    <recommendedName>
        <fullName evidence="3">Translation machinery-associated protein 20</fullName>
    </recommendedName>
</protein>
<evidence type="ECO:0000313" key="5">
    <source>
        <dbReference type="EMBL" id="CEJ59045.1"/>
    </source>
</evidence>
<dbReference type="AlphaFoldDB" id="A0A0F7TUH0"/>
<dbReference type="SMART" id="SM00359">
    <property type="entry name" value="PUA"/>
    <property type="match status" value="1"/>
</dbReference>
<dbReference type="OrthoDB" id="10249667at2759"/>
<gene>
    <name evidence="6" type="primary">TMA20</name>
    <name evidence="6" type="ORF">PEBR_26450</name>
    <name evidence="5" type="ORF">PMG11_07682</name>
</gene>
<feature type="domain" description="PUA" evidence="4">
    <location>
        <begin position="90"/>
        <end position="172"/>
    </location>
</feature>
<reference evidence="7" key="2">
    <citation type="journal article" date="2015" name="Genome Announc.">
        <title>Draft genome sequence of the fungus Penicillium brasilianum MG11.</title>
        <authorList>
            <person name="Horn F."/>
            <person name="Linde J."/>
            <person name="Mattern D.J."/>
            <person name="Walther G."/>
            <person name="Guthke R."/>
            <person name="Brakhage A.A."/>
            <person name="Valiante V."/>
        </authorList>
    </citation>
    <scope>NUCLEOTIDE SEQUENCE [LARGE SCALE GENOMIC DNA]</scope>
    <source>
        <strain evidence="7">MG11</strain>
    </source>
</reference>
<comment type="subcellular location">
    <subcellularLocation>
        <location evidence="1 3">Cytoplasm</location>
    </subcellularLocation>
</comment>
<dbReference type="InterPro" id="IPR041366">
    <property type="entry name" value="Pre-PUA"/>
</dbReference>
<dbReference type="InterPro" id="IPR004521">
    <property type="entry name" value="Uncharacterised_CHP00451"/>
</dbReference>
<dbReference type="PANTHER" id="PTHR22798:SF0">
    <property type="entry name" value="MALIGNANT T-CELL-AMPLIFIED SEQUENCE 1"/>
    <property type="match status" value="1"/>
</dbReference>
<evidence type="ECO:0000256" key="1">
    <source>
        <dbReference type="ARBA" id="ARBA00004496"/>
    </source>
</evidence>
<dbReference type="NCBIfam" id="TIGR00451">
    <property type="entry name" value="unchar_dom_2"/>
    <property type="match status" value="1"/>
</dbReference>
<dbReference type="Pfam" id="PF17832">
    <property type="entry name" value="Pre-PUA"/>
    <property type="match status" value="1"/>
</dbReference>
<name>A0A0F7TUH0_PENBI</name>
<dbReference type="EMBL" id="LJBN01000169">
    <property type="protein sequence ID" value="OOQ85276.1"/>
    <property type="molecule type" value="Genomic_DNA"/>
</dbReference>
<dbReference type="PIRSF" id="PIRSF005067">
    <property type="entry name" value="Tma_RNA-bind_prd"/>
    <property type="match status" value="1"/>
</dbReference>
<dbReference type="EMBL" id="CDHK01000006">
    <property type="protein sequence ID" value="CEJ59045.1"/>
    <property type="molecule type" value="Genomic_DNA"/>
</dbReference>
<dbReference type="GO" id="GO:0001731">
    <property type="term" value="P:formation of translation preinitiation complex"/>
    <property type="evidence" value="ECO:0007669"/>
    <property type="project" value="TreeGrafter"/>
</dbReference>
<dbReference type="Pfam" id="PF01472">
    <property type="entry name" value="PUA"/>
    <property type="match status" value="1"/>
</dbReference>